<feature type="compositionally biased region" description="Polar residues" evidence="1">
    <location>
        <begin position="250"/>
        <end position="259"/>
    </location>
</feature>
<proteinExistence type="predicted"/>
<accession>A0ABQ0LFB1</accession>
<dbReference type="EMBL" id="DF845807">
    <property type="protein sequence ID" value="GAT49787.1"/>
    <property type="molecule type" value="Genomic_DNA"/>
</dbReference>
<sequence>MTTTSIDELFAAWSPLWDPPLVVADAPHLAPHVEFVSLEIYEEENLQPQDDIAMQDTFGGGVDNTSVDKIPDTQSNWSGDGRLEHSQGTPQLPQVSPDRMAVPIVSLDDGEGGRSIGATAGSGERGGPALLVPVPNEQQEGLEEGEVTEYGAQATTLEPAVEITPRRAPSARPLPGSIRALQHALDAASPGSRGSPGMSPRNRLAAGADGGGPGARQVERTPRTQQLGRARARDSPETPAADTRRRKQGRQTSEFATSNVPTRQVVARWEVLYAKLGACPQTASATYALVRKALVCCFPSRADLMVTLRTGPVRLAAADHRTPRTHWEDVLCAARRKVG</sequence>
<name>A0ABQ0LFB1_MYCCL</name>
<gene>
    <name evidence="2" type="ORF">MCHLO_07076</name>
</gene>
<feature type="region of interest" description="Disordered" evidence="1">
    <location>
        <begin position="185"/>
        <end position="259"/>
    </location>
</feature>
<organism evidence="2 3">
    <name type="scientific">Mycena chlorophos</name>
    <name type="common">Agaric fungus</name>
    <name type="synonym">Agaricus chlorophos</name>
    <dbReference type="NCBI Taxonomy" id="658473"/>
    <lineage>
        <taxon>Eukaryota</taxon>
        <taxon>Fungi</taxon>
        <taxon>Dikarya</taxon>
        <taxon>Basidiomycota</taxon>
        <taxon>Agaricomycotina</taxon>
        <taxon>Agaricomycetes</taxon>
        <taxon>Agaricomycetidae</taxon>
        <taxon>Agaricales</taxon>
        <taxon>Marasmiineae</taxon>
        <taxon>Mycenaceae</taxon>
        <taxon>Mycena</taxon>
    </lineage>
</organism>
<evidence type="ECO:0000256" key="1">
    <source>
        <dbReference type="SAM" id="MobiDB-lite"/>
    </source>
</evidence>
<feature type="compositionally biased region" description="Low complexity" evidence="1">
    <location>
        <begin position="189"/>
        <end position="207"/>
    </location>
</feature>
<feature type="region of interest" description="Disordered" evidence="1">
    <location>
        <begin position="63"/>
        <end position="129"/>
    </location>
</feature>
<evidence type="ECO:0000313" key="2">
    <source>
        <dbReference type="EMBL" id="GAT49787.1"/>
    </source>
</evidence>
<reference evidence="2" key="1">
    <citation type="submission" date="2014-09" db="EMBL/GenBank/DDBJ databases">
        <title>Genome sequence of the luminous mushroom Mycena chlorophos for searching fungal bioluminescence genes.</title>
        <authorList>
            <person name="Tanaka Y."/>
            <person name="Kasuga D."/>
            <person name="Oba Y."/>
            <person name="Hase S."/>
            <person name="Sato K."/>
            <person name="Oba Y."/>
            <person name="Sakakibara Y."/>
        </authorList>
    </citation>
    <scope>NUCLEOTIDE SEQUENCE</scope>
</reference>
<protein>
    <submittedName>
        <fullName evidence="2">Uncharacterized protein</fullName>
    </submittedName>
</protein>
<dbReference type="Proteomes" id="UP000815677">
    <property type="component" value="Unassembled WGS sequence"/>
</dbReference>
<feature type="compositionally biased region" description="Polar residues" evidence="1">
    <location>
        <begin position="63"/>
        <end position="78"/>
    </location>
</feature>
<keyword evidence="3" id="KW-1185">Reference proteome</keyword>
<evidence type="ECO:0000313" key="3">
    <source>
        <dbReference type="Proteomes" id="UP000815677"/>
    </source>
</evidence>